<dbReference type="STRING" id="573501.SAMN04487999_2412"/>
<feature type="chain" id="PRO_5012838826" description="DUF4374 domain-containing protein" evidence="1">
    <location>
        <begin position="24"/>
        <end position="409"/>
    </location>
</feature>
<dbReference type="RefSeq" id="WP_072983365.1">
    <property type="nucleotide sequence ID" value="NZ_FQXT01000004.1"/>
</dbReference>
<feature type="signal peptide" evidence="1">
    <location>
        <begin position="1"/>
        <end position="23"/>
    </location>
</feature>
<evidence type="ECO:0000313" key="4">
    <source>
        <dbReference type="Proteomes" id="UP000184240"/>
    </source>
</evidence>
<reference evidence="4" key="2">
    <citation type="submission" date="2016-11" db="EMBL/GenBank/DDBJ databases">
        <authorList>
            <person name="Varghese N."/>
            <person name="Submissions S."/>
        </authorList>
    </citation>
    <scope>NUCLEOTIDE SEQUENCE [LARGE SCALE GENOMIC DNA]</scope>
    <source>
        <strain evidence="4">DSM 19859</strain>
    </source>
</reference>
<keyword evidence="1" id="KW-0732">Signal</keyword>
<sequence>MNINFKTSTLGLFLAGALLTACSNDDSSTEEPTEQEVNLEAKYFIAAENDNGTYFLTEESLNSGTTTTTGNGIEDPNSYTHYSYNGNEAVMGLWYRQGNPAIGVMYGLDASGTLTEIGAGFQMTNGYSSVGPFENYIVATRGGITFDDGSVGQNFYFIDLDNDATVSSKQLTTLDLVGNGLECNLVGVVDAGDGSFLSAVEVQDGDVDMCYIVKLDADATVLNILEDDRIGQALGQWRSARYSLIANDDEGNTYVFGNPNGGTLKGGALKIPQGSTSFDSSYYFNIQDQADGYAFRKVYHVTGKYFLLEFYNEYEPGNGTAATQYGIVNVETQSFSWITGLPSTDNINDVGWPYASDDVVYIPITTADASPTVYVVDPVTASATAGIVVESATAIGGLAKLEYEPETTN</sequence>
<dbReference type="EMBL" id="FQXT01000004">
    <property type="protein sequence ID" value="SHI16126.1"/>
    <property type="molecule type" value="Genomic_DNA"/>
</dbReference>
<dbReference type="AlphaFoldDB" id="A0A1M5YVL4"/>
<evidence type="ECO:0000313" key="2">
    <source>
        <dbReference type="EMBL" id="RXG29586.1"/>
    </source>
</evidence>
<proteinExistence type="predicted"/>
<gene>
    <name evidence="2" type="ORF">DSM01_1688</name>
    <name evidence="3" type="ORF">SAMN04487999_2412</name>
</gene>
<name>A0A1M5YVL4_9FLAO</name>
<dbReference type="InterPro" id="IPR025401">
    <property type="entry name" value="DUF4374"/>
</dbReference>
<accession>A0A1M5YVL4</accession>
<dbReference type="EMBL" id="QOVN01000003">
    <property type="protein sequence ID" value="RXG29586.1"/>
    <property type="molecule type" value="Genomic_DNA"/>
</dbReference>
<dbReference type="Proteomes" id="UP000290037">
    <property type="component" value="Unassembled WGS sequence"/>
</dbReference>
<dbReference type="OrthoDB" id="738440at2"/>
<reference evidence="3" key="1">
    <citation type="submission" date="2016-11" db="EMBL/GenBank/DDBJ databases">
        <authorList>
            <person name="Jaros S."/>
            <person name="Januszkiewicz K."/>
            <person name="Wedrychowicz H."/>
        </authorList>
    </citation>
    <scope>NUCLEOTIDE SEQUENCE [LARGE SCALE GENOMIC DNA]</scope>
    <source>
        <strain evidence="3">DSM 19859</strain>
    </source>
</reference>
<evidence type="ECO:0000313" key="3">
    <source>
        <dbReference type="EMBL" id="SHI16126.1"/>
    </source>
</evidence>
<evidence type="ECO:0008006" key="6">
    <source>
        <dbReference type="Google" id="ProtNLM"/>
    </source>
</evidence>
<dbReference type="Pfam" id="PF14298">
    <property type="entry name" value="DUF4374"/>
    <property type="match status" value="1"/>
</dbReference>
<evidence type="ECO:0000256" key="1">
    <source>
        <dbReference type="SAM" id="SignalP"/>
    </source>
</evidence>
<dbReference type="Proteomes" id="UP000184240">
    <property type="component" value="Unassembled WGS sequence"/>
</dbReference>
<protein>
    <recommendedName>
        <fullName evidence="6">DUF4374 domain-containing protein</fullName>
    </recommendedName>
</protein>
<keyword evidence="5" id="KW-1185">Reference proteome</keyword>
<dbReference type="PROSITE" id="PS51257">
    <property type="entry name" value="PROKAR_LIPOPROTEIN"/>
    <property type="match status" value="1"/>
</dbReference>
<organism evidence="3 4">
    <name type="scientific">Leeuwenhoekiella palythoae</name>
    <dbReference type="NCBI Taxonomy" id="573501"/>
    <lineage>
        <taxon>Bacteria</taxon>
        <taxon>Pseudomonadati</taxon>
        <taxon>Bacteroidota</taxon>
        <taxon>Flavobacteriia</taxon>
        <taxon>Flavobacteriales</taxon>
        <taxon>Flavobacteriaceae</taxon>
        <taxon>Leeuwenhoekiella</taxon>
    </lineage>
</organism>
<evidence type="ECO:0000313" key="5">
    <source>
        <dbReference type="Proteomes" id="UP000290037"/>
    </source>
</evidence>
<reference evidence="2 5" key="3">
    <citation type="submission" date="2018-07" db="EMBL/GenBank/DDBJ databases">
        <title>Leeuwenhoekiella genomics.</title>
        <authorList>
            <person name="Tahon G."/>
            <person name="Willems A."/>
        </authorList>
    </citation>
    <scope>NUCLEOTIDE SEQUENCE [LARGE SCALE GENOMIC DNA]</scope>
    <source>
        <strain evidence="2 5">LMG 24856</strain>
    </source>
</reference>